<evidence type="ECO:0000313" key="1">
    <source>
        <dbReference type="EMBL" id="CAL5222923.1"/>
    </source>
</evidence>
<organism evidence="1 2">
    <name type="scientific">Coccomyxa viridis</name>
    <dbReference type="NCBI Taxonomy" id="1274662"/>
    <lineage>
        <taxon>Eukaryota</taxon>
        <taxon>Viridiplantae</taxon>
        <taxon>Chlorophyta</taxon>
        <taxon>core chlorophytes</taxon>
        <taxon>Trebouxiophyceae</taxon>
        <taxon>Trebouxiophyceae incertae sedis</taxon>
        <taxon>Coccomyxaceae</taxon>
        <taxon>Coccomyxa</taxon>
    </lineage>
</organism>
<protein>
    <submittedName>
        <fullName evidence="1">G5356 protein</fullName>
    </submittedName>
</protein>
<name>A0ABP1FSM0_9CHLO</name>
<comment type="caution">
    <text evidence="1">The sequence shown here is derived from an EMBL/GenBank/DDBJ whole genome shotgun (WGS) entry which is preliminary data.</text>
</comment>
<gene>
    <name evidence="1" type="primary">g5356</name>
    <name evidence="1" type="ORF">VP750_LOCUS4582</name>
</gene>
<reference evidence="1 2" key="1">
    <citation type="submission" date="2024-06" db="EMBL/GenBank/DDBJ databases">
        <authorList>
            <person name="Kraege A."/>
            <person name="Thomma B."/>
        </authorList>
    </citation>
    <scope>NUCLEOTIDE SEQUENCE [LARGE SCALE GENOMIC DNA]</scope>
</reference>
<dbReference type="Proteomes" id="UP001497392">
    <property type="component" value="Unassembled WGS sequence"/>
</dbReference>
<dbReference type="EMBL" id="CAXHTA020000007">
    <property type="protein sequence ID" value="CAL5222923.1"/>
    <property type="molecule type" value="Genomic_DNA"/>
</dbReference>
<accession>A0ABP1FSM0</accession>
<keyword evidence="2" id="KW-1185">Reference proteome</keyword>
<sequence length="141" mass="16038">MDFGTAPEIMQKAKDDACLRHEGVKHPSRIRDMVTGRYLEYSEAQDNLGMSIFDPRNTILTCQEVKEKLYNKEICLVPTDNGIKVHVLNPELLRPDGPQRFVHPNRSNYNAAGQGQPQVHMRAGWAEPDACLREHVWAQAD</sequence>
<evidence type="ECO:0000313" key="2">
    <source>
        <dbReference type="Proteomes" id="UP001497392"/>
    </source>
</evidence>
<proteinExistence type="predicted"/>